<sequence length="134" mass="14408">MPQQDVAVGPTVGPDKAYADLLAAGQFRIQHCQDCKRHVFFPRNICPHCGGDTLAWVDPKGTGTVYSTSVIRRKPDAGGDYNVVLVDLDEGVRMMSRVEGIAPASVRIGMRVKARVAQGKEGEAALVVFDPVEG</sequence>
<dbReference type="InterPro" id="IPR022002">
    <property type="entry name" value="ChsH2_Znr"/>
</dbReference>
<dbReference type="OrthoDB" id="5514845at2"/>
<dbReference type="GO" id="GO:0003677">
    <property type="term" value="F:DNA binding"/>
    <property type="evidence" value="ECO:0007669"/>
    <property type="project" value="UniProtKB-KW"/>
</dbReference>
<dbReference type="InterPro" id="IPR052513">
    <property type="entry name" value="Thioester_dehydratase-like"/>
</dbReference>
<evidence type="ECO:0000313" key="4">
    <source>
        <dbReference type="Proteomes" id="UP000189627"/>
    </source>
</evidence>
<reference evidence="4" key="1">
    <citation type="submission" date="2017-02" db="EMBL/GenBank/DDBJ databases">
        <title>Complete genome sequence of Cupriavidus necator strain NH9, a 3-chlorobenzoate degrader.</title>
        <authorList>
            <person name="Moriuchi R."/>
            <person name="Dohra H."/>
            <person name="Ogawa N."/>
        </authorList>
    </citation>
    <scope>NUCLEOTIDE SEQUENCE [LARGE SCALE GENOMIC DNA]</scope>
    <source>
        <strain evidence="4">NH9</strain>
    </source>
</reference>
<dbReference type="Pfam" id="PF12172">
    <property type="entry name" value="zf-ChsH2"/>
    <property type="match status" value="1"/>
</dbReference>
<gene>
    <name evidence="3" type="ORF">BJN34_24570</name>
</gene>
<dbReference type="InterPro" id="IPR012340">
    <property type="entry name" value="NA-bd_OB-fold"/>
</dbReference>
<evidence type="ECO:0000313" key="3">
    <source>
        <dbReference type="EMBL" id="AQV97039.1"/>
    </source>
</evidence>
<dbReference type="AlphaFoldDB" id="A0A1U9UWU3"/>
<dbReference type="Gene3D" id="6.10.30.10">
    <property type="match status" value="1"/>
</dbReference>
<dbReference type="RefSeq" id="WP_078199424.1">
    <property type="nucleotide sequence ID" value="NZ_CP017758.1"/>
</dbReference>
<name>A0A1U9UWU3_CUPNE</name>
<dbReference type="EMBL" id="CP017758">
    <property type="protein sequence ID" value="AQV97039.1"/>
    <property type="molecule type" value="Genomic_DNA"/>
</dbReference>
<dbReference type="Pfam" id="PF01796">
    <property type="entry name" value="OB_ChsH2_C"/>
    <property type="match status" value="1"/>
</dbReference>
<organism evidence="3 4">
    <name type="scientific">Cupriavidus necator</name>
    <name type="common">Alcaligenes eutrophus</name>
    <name type="synonym">Ralstonia eutropha</name>
    <dbReference type="NCBI Taxonomy" id="106590"/>
    <lineage>
        <taxon>Bacteria</taxon>
        <taxon>Pseudomonadati</taxon>
        <taxon>Pseudomonadota</taxon>
        <taxon>Betaproteobacteria</taxon>
        <taxon>Burkholderiales</taxon>
        <taxon>Burkholderiaceae</taxon>
        <taxon>Cupriavidus</taxon>
    </lineage>
</organism>
<dbReference type="PANTHER" id="PTHR34075:SF5">
    <property type="entry name" value="BLR3430 PROTEIN"/>
    <property type="match status" value="1"/>
</dbReference>
<evidence type="ECO:0000259" key="2">
    <source>
        <dbReference type="Pfam" id="PF12172"/>
    </source>
</evidence>
<feature type="domain" description="ChsH2 C-terminal OB-fold" evidence="1">
    <location>
        <begin position="56"/>
        <end position="116"/>
    </location>
</feature>
<dbReference type="InterPro" id="IPR002878">
    <property type="entry name" value="ChsH2_C"/>
</dbReference>
<evidence type="ECO:0000259" key="1">
    <source>
        <dbReference type="Pfam" id="PF01796"/>
    </source>
</evidence>
<proteinExistence type="predicted"/>
<feature type="domain" description="ChsH2 rubredoxin-like zinc ribbon" evidence="2">
    <location>
        <begin position="20"/>
        <end position="54"/>
    </location>
</feature>
<keyword evidence="3" id="KW-0238">DNA-binding</keyword>
<dbReference type="Proteomes" id="UP000189627">
    <property type="component" value="Chromosome 2"/>
</dbReference>
<dbReference type="PANTHER" id="PTHR34075">
    <property type="entry name" value="BLR3430 PROTEIN"/>
    <property type="match status" value="1"/>
</dbReference>
<dbReference type="SUPFAM" id="SSF50249">
    <property type="entry name" value="Nucleic acid-binding proteins"/>
    <property type="match status" value="1"/>
</dbReference>
<protein>
    <submittedName>
        <fullName evidence="3">DNA-binding protein</fullName>
    </submittedName>
</protein>
<accession>A0A1U9UWU3</accession>
<dbReference type="KEGG" id="cuh:BJN34_24570"/>